<comment type="caution">
    <text evidence="8">The sequence shown here is derived from an EMBL/GenBank/DDBJ whole genome shotgun (WGS) entry which is preliminary data.</text>
</comment>
<evidence type="ECO:0000256" key="3">
    <source>
        <dbReference type="ARBA" id="ARBA00022692"/>
    </source>
</evidence>
<keyword evidence="4" id="KW-0472">Membrane</keyword>
<keyword evidence="7" id="KW-0732">Signal</keyword>
<evidence type="ECO:0000256" key="7">
    <source>
        <dbReference type="SAM" id="SignalP"/>
    </source>
</evidence>
<evidence type="ECO:0000256" key="5">
    <source>
        <dbReference type="ARBA" id="ARBA00023237"/>
    </source>
</evidence>
<proteinExistence type="predicted"/>
<reference evidence="8 9" key="1">
    <citation type="submission" date="2018-08" db="EMBL/GenBank/DDBJ databases">
        <title>A genome reference for cultivated species of the human gut microbiota.</title>
        <authorList>
            <person name="Zou Y."/>
            <person name="Xue W."/>
            <person name="Luo G."/>
        </authorList>
    </citation>
    <scope>NUCLEOTIDE SEQUENCE [LARGE SCALE GENOMIC DNA]</scope>
    <source>
        <strain evidence="8 9">AM25-1</strain>
    </source>
</reference>
<keyword evidence="5" id="KW-0998">Cell outer membrane</keyword>
<evidence type="ECO:0000256" key="2">
    <source>
        <dbReference type="ARBA" id="ARBA00022452"/>
    </source>
</evidence>
<keyword evidence="3" id="KW-0812">Transmembrane</keyword>
<evidence type="ECO:0000256" key="6">
    <source>
        <dbReference type="SAM" id="Coils"/>
    </source>
</evidence>
<comment type="subcellular location">
    <subcellularLocation>
        <location evidence="1">Cell outer membrane</location>
    </subcellularLocation>
</comment>
<name>A0A414PP90_FUSMR</name>
<dbReference type="AlphaFoldDB" id="A0A414PP90"/>
<dbReference type="Proteomes" id="UP000284676">
    <property type="component" value="Unassembled WGS sequence"/>
</dbReference>
<dbReference type="PANTHER" id="PTHR30026:SF20">
    <property type="entry name" value="OUTER MEMBRANE PROTEIN TOLC"/>
    <property type="match status" value="1"/>
</dbReference>
<organism evidence="8 9">
    <name type="scientific">Fusobacterium mortiferum</name>
    <dbReference type="NCBI Taxonomy" id="850"/>
    <lineage>
        <taxon>Bacteria</taxon>
        <taxon>Fusobacteriati</taxon>
        <taxon>Fusobacteriota</taxon>
        <taxon>Fusobacteriia</taxon>
        <taxon>Fusobacteriales</taxon>
        <taxon>Fusobacteriaceae</taxon>
        <taxon>Fusobacterium</taxon>
    </lineage>
</organism>
<dbReference type="InterPro" id="IPR051906">
    <property type="entry name" value="TolC-like"/>
</dbReference>
<gene>
    <name evidence="8" type="ORF">DW663_10965</name>
</gene>
<feature type="chain" id="PRO_5019538229" evidence="7">
    <location>
        <begin position="27"/>
        <end position="423"/>
    </location>
</feature>
<keyword evidence="6" id="KW-0175">Coiled coil</keyword>
<evidence type="ECO:0000256" key="4">
    <source>
        <dbReference type="ARBA" id="ARBA00023136"/>
    </source>
</evidence>
<accession>A0A414PP90</accession>
<dbReference type="PANTHER" id="PTHR30026">
    <property type="entry name" value="OUTER MEMBRANE PROTEIN TOLC"/>
    <property type="match status" value="1"/>
</dbReference>
<evidence type="ECO:0000256" key="1">
    <source>
        <dbReference type="ARBA" id="ARBA00004442"/>
    </source>
</evidence>
<dbReference type="GO" id="GO:1990281">
    <property type="term" value="C:efflux pump complex"/>
    <property type="evidence" value="ECO:0007669"/>
    <property type="project" value="TreeGrafter"/>
</dbReference>
<evidence type="ECO:0000313" key="8">
    <source>
        <dbReference type="EMBL" id="RHF70347.1"/>
    </source>
</evidence>
<protein>
    <submittedName>
        <fullName evidence="8">TolC family protein</fullName>
    </submittedName>
</protein>
<keyword evidence="2" id="KW-1134">Transmembrane beta strand</keyword>
<dbReference type="GO" id="GO:0009279">
    <property type="term" value="C:cell outer membrane"/>
    <property type="evidence" value="ECO:0007669"/>
    <property type="project" value="UniProtKB-SubCell"/>
</dbReference>
<dbReference type="SUPFAM" id="SSF56954">
    <property type="entry name" value="Outer membrane efflux proteins (OEP)"/>
    <property type="match status" value="1"/>
</dbReference>
<dbReference type="Gene3D" id="1.20.1600.10">
    <property type="entry name" value="Outer membrane efflux proteins (OEP)"/>
    <property type="match status" value="1"/>
</dbReference>
<dbReference type="GO" id="GO:0015562">
    <property type="term" value="F:efflux transmembrane transporter activity"/>
    <property type="evidence" value="ECO:0007669"/>
    <property type="project" value="InterPro"/>
</dbReference>
<feature type="coiled-coil region" evidence="6">
    <location>
        <begin position="141"/>
        <end position="168"/>
    </location>
</feature>
<dbReference type="EMBL" id="QRHL01000027">
    <property type="protein sequence ID" value="RHF70347.1"/>
    <property type="molecule type" value="Genomic_DNA"/>
</dbReference>
<evidence type="ECO:0000313" key="9">
    <source>
        <dbReference type="Proteomes" id="UP000284676"/>
    </source>
</evidence>
<feature type="signal peptide" evidence="7">
    <location>
        <begin position="1"/>
        <end position="26"/>
    </location>
</feature>
<sequence>MREMAMKRRKLMGLAAFLAICSTSFSSDFFTLDDVLNRVKDTNPQIRAQKMNEESKRELKEKAWKNLVTPPVNLSNEDEWEVVEKYGVGLKEFTVYLPIYEGGRTLNNYKKAKTQYEIAQKDSDLVGIAAQEAAVAKFFEALNYKKQIEITDKAIEALEKQRERISDLYNNGKLVPKSELLKIEADIENNRGINLENKQKEEASLGELARLLNYPVNSPLELKDFNPLQFLEAKAHITEENKTPVENTLLGSKEALKLDSANYDVKLAKSALYPVLYTKYTYRHRYTSNGELREYSKGERDLFEIGFRWVLSWGADLDNVRSQEYLYEKAKIEYEDNLKGISLDMKNKLGEIKALYGKSLAMEKRANLLQENMDIDSMRYENELLTTFDYLNSVNSFREAQEDYYELQRKLVLAVIEYENLYR</sequence>
<dbReference type="GO" id="GO:0015288">
    <property type="term" value="F:porin activity"/>
    <property type="evidence" value="ECO:0007669"/>
    <property type="project" value="TreeGrafter"/>
</dbReference>